<keyword evidence="6 11" id="KW-0472">Membrane</keyword>
<dbReference type="STRING" id="1673428.CPM_0864"/>
<dbReference type="Pfam" id="PF00571">
    <property type="entry name" value="CBS"/>
    <property type="match status" value="1"/>
</dbReference>
<evidence type="ECO:0000313" key="16">
    <source>
        <dbReference type="Proteomes" id="UP000195607"/>
    </source>
</evidence>
<feature type="transmembrane region" description="Helical" evidence="11">
    <location>
        <begin position="334"/>
        <end position="354"/>
    </location>
</feature>
<feature type="transmembrane region" description="Helical" evidence="11">
    <location>
        <begin position="366"/>
        <end position="386"/>
    </location>
</feature>
<dbReference type="PRINTS" id="PR00762">
    <property type="entry name" value="CLCHANNEL"/>
</dbReference>
<dbReference type="SUPFAM" id="SSF81340">
    <property type="entry name" value="Clc chloride channel"/>
    <property type="match status" value="1"/>
</dbReference>
<keyword evidence="10" id="KW-0129">CBS domain</keyword>
<dbReference type="InterPro" id="IPR000644">
    <property type="entry name" value="CBS_dom"/>
</dbReference>
<dbReference type="AlphaFoldDB" id="A0A1N5U9L1"/>
<feature type="transmembrane region" description="Helical" evidence="11">
    <location>
        <begin position="25"/>
        <end position="47"/>
    </location>
</feature>
<dbReference type="PANTHER" id="PTHR43427">
    <property type="entry name" value="CHLORIDE CHANNEL PROTEIN CLC-E"/>
    <property type="match status" value="1"/>
</dbReference>
<feature type="domain" description="CBS" evidence="12">
    <location>
        <begin position="541"/>
        <end position="600"/>
    </location>
</feature>
<keyword evidence="7" id="KW-0869">Chloride channel</keyword>
<feature type="transmembrane region" description="Helical" evidence="11">
    <location>
        <begin position="299"/>
        <end position="322"/>
    </location>
</feature>
<evidence type="ECO:0000259" key="12">
    <source>
        <dbReference type="PROSITE" id="PS51371"/>
    </source>
</evidence>
<evidence type="ECO:0000256" key="11">
    <source>
        <dbReference type="SAM" id="Phobius"/>
    </source>
</evidence>
<dbReference type="Gene3D" id="3.10.580.10">
    <property type="entry name" value="CBS-domain"/>
    <property type="match status" value="1"/>
</dbReference>
<dbReference type="RefSeq" id="WP_083705254.1">
    <property type="nucleotide sequence ID" value="NZ_LT671858.1"/>
</dbReference>
<reference evidence="15" key="2">
    <citation type="submission" date="2016-06" db="EMBL/GenBank/DDBJ databases">
        <authorList>
            <person name="Toshchakov V.S."/>
        </authorList>
    </citation>
    <scope>NUCLEOTIDE SEQUENCE [LARGE SCALE GENOMIC DNA]</scope>
    <source>
        <strain>PM4 (JCM 30641</strain>
        <strain evidence="15">\VKM B-2940)</strain>
    </source>
</reference>
<dbReference type="Pfam" id="PF00654">
    <property type="entry name" value="Voltage_CLC"/>
    <property type="match status" value="1"/>
</dbReference>
<dbReference type="Proteomes" id="UP000187822">
    <property type="component" value="Chromosome I"/>
</dbReference>
<dbReference type="InterPro" id="IPR046342">
    <property type="entry name" value="CBS_dom_sf"/>
</dbReference>
<dbReference type="KEGG" id="cdiv:CPM_0864"/>
<dbReference type="EMBL" id="LT671858">
    <property type="protein sequence ID" value="SIM57621.1"/>
    <property type="molecule type" value="Genomic_DNA"/>
</dbReference>
<dbReference type="PANTHER" id="PTHR43427:SF6">
    <property type="entry name" value="CHLORIDE CHANNEL PROTEIN CLC-E"/>
    <property type="match status" value="1"/>
</dbReference>
<feature type="transmembrane region" description="Helical" evidence="11">
    <location>
        <begin position="179"/>
        <end position="204"/>
    </location>
</feature>
<keyword evidence="4 11" id="KW-1133">Transmembrane helix</keyword>
<keyword evidence="2" id="KW-0813">Transport</keyword>
<dbReference type="InterPro" id="IPR050368">
    <property type="entry name" value="ClC-type_chloride_channel"/>
</dbReference>
<feature type="domain" description="CBS" evidence="12">
    <location>
        <begin position="482"/>
        <end position="539"/>
    </location>
</feature>
<evidence type="ECO:0000256" key="5">
    <source>
        <dbReference type="ARBA" id="ARBA00023065"/>
    </source>
</evidence>
<sequence>MLSHSHFPVASRLYKKMMSTATGKWALMGTLIGIIAGLGAIALYISIELVTTYLLTGLTGFSPPRSGLLAGTSFYKYSPNIHYLFIPISLVIGGILVGIILNKTAPEAKGHGTDAAISAFHNNGGKIRRRIPLVKTVASAITIGSGGSAGREGPTAQIAAGFGSFLADMFHLDEHDRRIAVASGIGAGIGSIFLAPLGGAILSTEILYKRDFETEALIPSTIASVVGYSIFGYYTGYKTIFLIPTSTVIGFFHPLSLFAYLIIGFLAGLSAIMYIKVFYGISRIFEISKKITPYAKPAIGGAVVGIIAIFFPQILGLGYGWVQQMLDGNMTLFGSGYLDLFLIFITLFFLKTVATSFTIGSEGSGGVFAPGLVIGAFLGAAIAIPLRVIFPYLSMDEIIIVSMISMFGGASKAPIAIIIMGTEMTGSYALFIPLMLATTVSYFVSGNLSIYRSQVLDRSKSPAHEDEYKNPIMDDIPVYTAMKKDYLKISKNESLRSGINMIRESRTKGIVVEDDGRLEGYLSIEDIPVNANYDEKIESVMQKDPPLIKSDDNLHNALNKLTKEPSGKLIVYNESSPSIVVGTLTLVEVAEAYNMEIRRIKDAQRMEKS</sequence>
<evidence type="ECO:0000313" key="13">
    <source>
        <dbReference type="EMBL" id="SIM57621.1"/>
    </source>
</evidence>
<evidence type="ECO:0000256" key="7">
    <source>
        <dbReference type="ARBA" id="ARBA00023173"/>
    </source>
</evidence>
<dbReference type="PROSITE" id="PS51371">
    <property type="entry name" value="CBS"/>
    <property type="match status" value="2"/>
</dbReference>
<dbReference type="InterPro" id="IPR014743">
    <property type="entry name" value="Cl-channel_core"/>
</dbReference>
<evidence type="ECO:0000313" key="14">
    <source>
        <dbReference type="EMBL" id="SJK84711.1"/>
    </source>
</evidence>
<evidence type="ECO:0000256" key="8">
    <source>
        <dbReference type="ARBA" id="ARBA00023214"/>
    </source>
</evidence>
<evidence type="ECO:0000256" key="10">
    <source>
        <dbReference type="PROSITE-ProRule" id="PRU00703"/>
    </source>
</evidence>
<dbReference type="Gene3D" id="1.10.3080.10">
    <property type="entry name" value="Clc chloride channel"/>
    <property type="match status" value="1"/>
</dbReference>
<dbReference type="EMBL" id="LT719092">
    <property type="protein sequence ID" value="SJK84711.1"/>
    <property type="molecule type" value="Genomic_DNA"/>
</dbReference>
<name>A0A1N5U9L1_9ARCH</name>
<evidence type="ECO:0000256" key="6">
    <source>
        <dbReference type="ARBA" id="ARBA00023136"/>
    </source>
</evidence>
<evidence type="ECO:0000256" key="2">
    <source>
        <dbReference type="ARBA" id="ARBA00022448"/>
    </source>
</evidence>
<accession>A0A1N5U9L1</accession>
<dbReference type="GO" id="GO:0005254">
    <property type="term" value="F:chloride channel activity"/>
    <property type="evidence" value="ECO:0007669"/>
    <property type="project" value="UniProtKB-KW"/>
</dbReference>
<dbReference type="SUPFAM" id="SSF54631">
    <property type="entry name" value="CBS-domain pair"/>
    <property type="match status" value="1"/>
</dbReference>
<evidence type="ECO:0000256" key="9">
    <source>
        <dbReference type="ARBA" id="ARBA00023303"/>
    </source>
</evidence>
<feature type="transmembrane region" description="Helical" evidence="11">
    <location>
        <begin position="81"/>
        <end position="101"/>
    </location>
</feature>
<dbReference type="GeneID" id="41588141"/>
<keyword evidence="9" id="KW-0407">Ion channel</keyword>
<gene>
    <name evidence="14" type="ORF">CPM_0864</name>
    <name evidence="13" type="ORF">CSP5_0867</name>
</gene>
<reference evidence="14" key="3">
    <citation type="submission" date="2016-06" db="EMBL/GenBank/DDBJ databases">
        <authorList>
            <person name="Olsen C.W."/>
            <person name="Carey S."/>
            <person name="Hinshaw L."/>
            <person name="Karasin A.I."/>
        </authorList>
    </citation>
    <scope>NUCLEOTIDE SEQUENCE [LARGE SCALE GENOMIC DNA]</scope>
    <source>
        <strain evidence="14">PM4</strain>
    </source>
</reference>
<feature type="transmembrane region" description="Helical" evidence="11">
    <location>
        <begin position="428"/>
        <end position="451"/>
    </location>
</feature>
<feature type="transmembrane region" description="Helical" evidence="11">
    <location>
        <begin position="257"/>
        <end position="279"/>
    </location>
</feature>
<feature type="transmembrane region" description="Helical" evidence="11">
    <location>
        <begin position="398"/>
        <end position="422"/>
    </location>
</feature>
<dbReference type="OrthoDB" id="89900at2157"/>
<keyword evidence="8" id="KW-0868">Chloride</keyword>
<dbReference type="Proteomes" id="UP000195607">
    <property type="component" value="Chromosome I"/>
</dbReference>
<dbReference type="InterPro" id="IPR001807">
    <property type="entry name" value="ClC"/>
</dbReference>
<dbReference type="CDD" id="cd00400">
    <property type="entry name" value="Voltage_gated_ClC"/>
    <property type="match status" value="1"/>
</dbReference>
<keyword evidence="5" id="KW-0406">Ion transport</keyword>
<comment type="subcellular location">
    <subcellularLocation>
        <location evidence="1">Membrane</location>
        <topology evidence="1">Multi-pass membrane protein</topology>
    </subcellularLocation>
</comment>
<evidence type="ECO:0000313" key="15">
    <source>
        <dbReference type="Proteomes" id="UP000187822"/>
    </source>
</evidence>
<evidence type="ECO:0000256" key="1">
    <source>
        <dbReference type="ARBA" id="ARBA00004141"/>
    </source>
</evidence>
<evidence type="ECO:0000256" key="4">
    <source>
        <dbReference type="ARBA" id="ARBA00022989"/>
    </source>
</evidence>
<organism evidence="13 16">
    <name type="scientific">Cuniculiplasma divulgatum</name>
    <dbReference type="NCBI Taxonomy" id="1673428"/>
    <lineage>
        <taxon>Archaea</taxon>
        <taxon>Methanobacteriati</taxon>
        <taxon>Thermoplasmatota</taxon>
        <taxon>Thermoplasmata</taxon>
        <taxon>Thermoplasmatales</taxon>
        <taxon>Cuniculiplasmataceae</taxon>
        <taxon>Cuniculiplasma</taxon>
    </lineage>
</organism>
<reference evidence="13 16" key="1">
    <citation type="submission" date="2016-04" db="EMBL/GenBank/DDBJ databases">
        <authorList>
            <person name="Evans L.H."/>
            <person name="Alamgir A."/>
            <person name="Owens N."/>
            <person name="Weber N.D."/>
            <person name="Virtaneva K."/>
            <person name="Barbian K."/>
            <person name="Babar A."/>
            <person name="Rosenke K."/>
        </authorList>
    </citation>
    <scope>NUCLEOTIDE SEQUENCE [LARGE SCALE GENOMIC DNA]</scope>
    <source>
        <strain evidence="13">S5</strain>
        <strain evidence="16">S5(T) (JCM 30642 \VKM B-2941)</strain>
    </source>
</reference>
<keyword evidence="15" id="KW-1185">Reference proteome</keyword>
<evidence type="ECO:0000256" key="3">
    <source>
        <dbReference type="ARBA" id="ARBA00022692"/>
    </source>
</evidence>
<feature type="transmembrane region" description="Helical" evidence="11">
    <location>
        <begin position="216"/>
        <end position="236"/>
    </location>
</feature>
<proteinExistence type="predicted"/>
<protein>
    <submittedName>
        <fullName evidence="13">Voltage-gated chloride channel</fullName>
    </submittedName>
</protein>
<dbReference type="GO" id="GO:0034707">
    <property type="term" value="C:chloride channel complex"/>
    <property type="evidence" value="ECO:0007669"/>
    <property type="project" value="UniProtKB-KW"/>
</dbReference>
<keyword evidence="3 11" id="KW-0812">Transmembrane</keyword>